<evidence type="ECO:0000313" key="3">
    <source>
        <dbReference type="Proteomes" id="UP000277580"/>
    </source>
</evidence>
<evidence type="ECO:0000313" key="2">
    <source>
        <dbReference type="EMBL" id="RPB08832.1"/>
    </source>
</evidence>
<keyword evidence="3" id="KW-1185">Reference proteome</keyword>
<dbReference type="AlphaFoldDB" id="A0A3N4KHN3"/>
<accession>A0A3N4KHN3</accession>
<dbReference type="EMBL" id="ML119158">
    <property type="protein sequence ID" value="RPB08832.1"/>
    <property type="molecule type" value="Genomic_DNA"/>
</dbReference>
<dbReference type="Proteomes" id="UP000277580">
    <property type="component" value="Unassembled WGS sequence"/>
</dbReference>
<sequence length="162" mass="18390">MAPQESAFRHHCLRRYALNNAAAATLQDPRTAGFALSKSKLPNSKDARHNLYRYLESRCRLRFGSPLAAKELKLEYFGVGGHYECSALVELRTGRGKRPYFGKGAVWLNTLQPEPKYEDDSDDEEDEELKTDTLQKGRPVACYESHGYYAVTRPRGPTIIHI</sequence>
<protein>
    <submittedName>
        <fullName evidence="2">Uncharacterized protein</fullName>
    </submittedName>
</protein>
<dbReference type="InParanoid" id="A0A3N4KHN3"/>
<feature type="compositionally biased region" description="Acidic residues" evidence="1">
    <location>
        <begin position="117"/>
        <end position="129"/>
    </location>
</feature>
<gene>
    <name evidence="2" type="ORF">P167DRAFT_595255</name>
</gene>
<feature type="region of interest" description="Disordered" evidence="1">
    <location>
        <begin position="113"/>
        <end position="134"/>
    </location>
</feature>
<organism evidence="2 3">
    <name type="scientific">Morchella conica CCBAS932</name>
    <dbReference type="NCBI Taxonomy" id="1392247"/>
    <lineage>
        <taxon>Eukaryota</taxon>
        <taxon>Fungi</taxon>
        <taxon>Dikarya</taxon>
        <taxon>Ascomycota</taxon>
        <taxon>Pezizomycotina</taxon>
        <taxon>Pezizomycetes</taxon>
        <taxon>Pezizales</taxon>
        <taxon>Morchellaceae</taxon>
        <taxon>Morchella</taxon>
    </lineage>
</organism>
<proteinExistence type="predicted"/>
<dbReference type="OrthoDB" id="10380217at2759"/>
<name>A0A3N4KHN3_9PEZI</name>
<reference evidence="2 3" key="1">
    <citation type="journal article" date="2018" name="Nat. Ecol. Evol.">
        <title>Pezizomycetes genomes reveal the molecular basis of ectomycorrhizal truffle lifestyle.</title>
        <authorList>
            <person name="Murat C."/>
            <person name="Payen T."/>
            <person name="Noel B."/>
            <person name="Kuo A."/>
            <person name="Morin E."/>
            <person name="Chen J."/>
            <person name="Kohler A."/>
            <person name="Krizsan K."/>
            <person name="Balestrini R."/>
            <person name="Da Silva C."/>
            <person name="Montanini B."/>
            <person name="Hainaut M."/>
            <person name="Levati E."/>
            <person name="Barry K.W."/>
            <person name="Belfiori B."/>
            <person name="Cichocki N."/>
            <person name="Clum A."/>
            <person name="Dockter R.B."/>
            <person name="Fauchery L."/>
            <person name="Guy J."/>
            <person name="Iotti M."/>
            <person name="Le Tacon F."/>
            <person name="Lindquist E.A."/>
            <person name="Lipzen A."/>
            <person name="Malagnac F."/>
            <person name="Mello A."/>
            <person name="Molinier V."/>
            <person name="Miyauchi S."/>
            <person name="Poulain J."/>
            <person name="Riccioni C."/>
            <person name="Rubini A."/>
            <person name="Sitrit Y."/>
            <person name="Splivallo R."/>
            <person name="Traeger S."/>
            <person name="Wang M."/>
            <person name="Zifcakova L."/>
            <person name="Wipf D."/>
            <person name="Zambonelli A."/>
            <person name="Paolocci F."/>
            <person name="Nowrousian M."/>
            <person name="Ottonello S."/>
            <person name="Baldrian P."/>
            <person name="Spatafora J.W."/>
            <person name="Henrissat B."/>
            <person name="Nagy L.G."/>
            <person name="Aury J.M."/>
            <person name="Wincker P."/>
            <person name="Grigoriev I.V."/>
            <person name="Bonfante P."/>
            <person name="Martin F.M."/>
        </authorList>
    </citation>
    <scope>NUCLEOTIDE SEQUENCE [LARGE SCALE GENOMIC DNA]</scope>
    <source>
        <strain evidence="2 3">CCBAS932</strain>
    </source>
</reference>
<evidence type="ECO:0000256" key="1">
    <source>
        <dbReference type="SAM" id="MobiDB-lite"/>
    </source>
</evidence>